<dbReference type="Pfam" id="PF01479">
    <property type="entry name" value="S4"/>
    <property type="match status" value="1"/>
</dbReference>
<dbReference type="Gene3D" id="3.10.290.10">
    <property type="entry name" value="RNA-binding S4 domain"/>
    <property type="match status" value="1"/>
</dbReference>
<dbReference type="CDD" id="cd00165">
    <property type="entry name" value="S4"/>
    <property type="match status" value="1"/>
</dbReference>
<dbReference type="OrthoDB" id="9797176at2"/>
<feature type="domain" description="RNA-binding S4" evidence="3">
    <location>
        <begin position="13"/>
        <end position="76"/>
    </location>
</feature>
<evidence type="ECO:0000256" key="1">
    <source>
        <dbReference type="PROSITE-ProRule" id="PRU00182"/>
    </source>
</evidence>
<dbReference type="PROSITE" id="PS50889">
    <property type="entry name" value="S4"/>
    <property type="match status" value="1"/>
</dbReference>
<feature type="region of interest" description="Disordered" evidence="2">
    <location>
        <begin position="94"/>
        <end position="138"/>
    </location>
</feature>
<dbReference type="Proteomes" id="UP000291088">
    <property type="component" value="Unassembled WGS sequence"/>
</dbReference>
<dbReference type="GO" id="GO:0003723">
    <property type="term" value="F:RNA binding"/>
    <property type="evidence" value="ECO:0007669"/>
    <property type="project" value="UniProtKB-KW"/>
</dbReference>
<comment type="caution">
    <text evidence="4">The sequence shown here is derived from an EMBL/GenBank/DDBJ whole genome shotgun (WGS) entry which is preliminary data.</text>
</comment>
<protein>
    <submittedName>
        <fullName evidence="4">RNA-binding S4 domain-containing protein</fullName>
    </submittedName>
</protein>
<dbReference type="SMART" id="SM00363">
    <property type="entry name" value="S4"/>
    <property type="match status" value="1"/>
</dbReference>
<evidence type="ECO:0000313" key="4">
    <source>
        <dbReference type="EMBL" id="RYC04648.1"/>
    </source>
</evidence>
<proteinExistence type="predicted"/>
<organism evidence="4 5">
    <name type="scientific">Ciceribacter ferrooxidans</name>
    <dbReference type="NCBI Taxonomy" id="2509717"/>
    <lineage>
        <taxon>Bacteria</taxon>
        <taxon>Pseudomonadati</taxon>
        <taxon>Pseudomonadota</taxon>
        <taxon>Alphaproteobacteria</taxon>
        <taxon>Hyphomicrobiales</taxon>
        <taxon>Rhizobiaceae</taxon>
        <taxon>Ciceribacter</taxon>
    </lineage>
</organism>
<dbReference type="RefSeq" id="WP_129333944.1">
    <property type="nucleotide sequence ID" value="NZ_SDVB01000311.1"/>
</dbReference>
<dbReference type="InterPro" id="IPR002942">
    <property type="entry name" value="S4_RNA-bd"/>
</dbReference>
<evidence type="ECO:0000259" key="3">
    <source>
        <dbReference type="SMART" id="SM00363"/>
    </source>
</evidence>
<dbReference type="InterPro" id="IPR036986">
    <property type="entry name" value="S4_RNA-bd_sf"/>
</dbReference>
<evidence type="ECO:0000256" key="2">
    <source>
        <dbReference type="SAM" id="MobiDB-lite"/>
    </source>
</evidence>
<feature type="compositionally biased region" description="Polar residues" evidence="2">
    <location>
        <begin position="97"/>
        <end position="108"/>
    </location>
</feature>
<feature type="compositionally biased region" description="Basic and acidic residues" evidence="2">
    <location>
        <begin position="124"/>
        <end position="138"/>
    </location>
</feature>
<dbReference type="EMBL" id="SDVB01000311">
    <property type="protein sequence ID" value="RYC04648.1"/>
    <property type="molecule type" value="Genomic_DNA"/>
</dbReference>
<sequence length="138" mass="15679">MSEEKQPQSDSRQRLDKWLFFARMAKSRSIAQRRIAAGDVRVNDQKVLHASYTVRAGDRIVLAAGTRSRVLIVRAAGVRRGPYEEARQLYDDVTPAAQEQQLSNVSSHATREAGTGRPTKKQRRVLDELRSDGDWWSE</sequence>
<gene>
    <name evidence="4" type="ORF">EUU22_21040</name>
</gene>
<evidence type="ECO:0000313" key="5">
    <source>
        <dbReference type="Proteomes" id="UP000291088"/>
    </source>
</evidence>
<dbReference type="SUPFAM" id="SSF55174">
    <property type="entry name" value="Alpha-L RNA-binding motif"/>
    <property type="match status" value="1"/>
</dbReference>
<keyword evidence="5" id="KW-1185">Reference proteome</keyword>
<accession>A0A4Q2SL05</accession>
<name>A0A4Q2SL05_9HYPH</name>
<dbReference type="AlphaFoldDB" id="A0A4Q2SL05"/>
<reference evidence="4 5" key="1">
    <citation type="submission" date="2019-01" db="EMBL/GenBank/DDBJ databases">
        <authorList>
            <person name="Deng T."/>
        </authorList>
    </citation>
    <scope>NUCLEOTIDE SEQUENCE [LARGE SCALE GENOMIC DNA]</scope>
    <source>
        <strain evidence="4 5">F8825</strain>
    </source>
</reference>
<keyword evidence="1" id="KW-0694">RNA-binding</keyword>